<dbReference type="PANTHER" id="PTHR46847">
    <property type="entry name" value="D-ALLOSE-BINDING PERIPLASMIC PROTEIN-RELATED"/>
    <property type="match status" value="1"/>
</dbReference>
<reference evidence="8" key="1">
    <citation type="submission" date="2016-10" db="EMBL/GenBank/DDBJ databases">
        <authorList>
            <person name="Varghese N."/>
        </authorList>
    </citation>
    <scope>NUCLEOTIDE SEQUENCE [LARGE SCALE GENOMIC DNA]</scope>
    <source>
        <strain evidence="8">DSM 44719</strain>
    </source>
</reference>
<dbReference type="GO" id="GO:0030246">
    <property type="term" value="F:carbohydrate binding"/>
    <property type="evidence" value="ECO:0007669"/>
    <property type="project" value="UniProtKB-ARBA"/>
</dbReference>
<feature type="chain" id="PRO_5010370913" evidence="5">
    <location>
        <begin position="33"/>
        <end position="373"/>
    </location>
</feature>
<evidence type="ECO:0000313" key="7">
    <source>
        <dbReference type="EMBL" id="SEB43986.1"/>
    </source>
</evidence>
<evidence type="ECO:0000259" key="6">
    <source>
        <dbReference type="Pfam" id="PF13407"/>
    </source>
</evidence>
<sequence>MSIHTRNRPGRVLAAAAFITSACLLMMTACSSSDTSTGDGSSPGADAASIPPYSGPESDLPTSYGLPAKKPGKTLTFGYLNNTSGNELTNALGEGFEAEAKFLGAKTIVLDSQLKVDREVSNFQQLLAQGVDGILVNPLDPKALSPLIKQAQEKGIPLIGVDVALENGELPEGFTGQIMKGADHQAYETAKAIAAEKAGAKFGILNIAFPVAGPLYQMERSKYWAAKFGLEFAGERSNATDDSNGAAAVSGPMLSKDPDLDAIIAYNDPSALGAVTAARASGRELIAAGSNGGSDGIGGVKAGKLLMTTSVDAVRIGAMALAGLYNVRTDQNLPLPKSILVAAKVVTRENADSFASFDELADSIERTGLTATP</sequence>
<keyword evidence="3 5" id="KW-0732">Signal</keyword>
<protein>
    <submittedName>
        <fullName evidence="7">Ribose-binding protein</fullName>
    </submittedName>
</protein>
<comment type="subcellular location">
    <subcellularLocation>
        <location evidence="1">Cell envelope</location>
    </subcellularLocation>
</comment>
<evidence type="ECO:0000256" key="5">
    <source>
        <dbReference type="SAM" id="SignalP"/>
    </source>
</evidence>
<dbReference type="Pfam" id="PF13407">
    <property type="entry name" value="Peripla_BP_4"/>
    <property type="match status" value="1"/>
</dbReference>
<feature type="compositionally biased region" description="Low complexity" evidence="4">
    <location>
        <begin position="34"/>
        <end position="52"/>
    </location>
</feature>
<dbReference type="GO" id="GO:0030313">
    <property type="term" value="C:cell envelope"/>
    <property type="evidence" value="ECO:0007669"/>
    <property type="project" value="UniProtKB-SubCell"/>
</dbReference>
<feature type="domain" description="Periplasmic binding protein" evidence="6">
    <location>
        <begin position="77"/>
        <end position="326"/>
    </location>
</feature>
<dbReference type="InterPro" id="IPR028082">
    <property type="entry name" value="Peripla_BP_I"/>
</dbReference>
<dbReference type="RefSeq" id="WP_162850275.1">
    <property type="nucleotide sequence ID" value="NZ_FNTL01000003.1"/>
</dbReference>
<evidence type="ECO:0000256" key="2">
    <source>
        <dbReference type="ARBA" id="ARBA00007639"/>
    </source>
</evidence>
<evidence type="ECO:0000256" key="1">
    <source>
        <dbReference type="ARBA" id="ARBA00004196"/>
    </source>
</evidence>
<dbReference type="EMBL" id="FNTL01000003">
    <property type="protein sequence ID" value="SEB43986.1"/>
    <property type="molecule type" value="Genomic_DNA"/>
</dbReference>
<dbReference type="PROSITE" id="PS51257">
    <property type="entry name" value="PROKAR_LIPOPROTEIN"/>
    <property type="match status" value="1"/>
</dbReference>
<feature type="region of interest" description="Disordered" evidence="4">
    <location>
        <begin position="34"/>
        <end position="66"/>
    </location>
</feature>
<dbReference type="PANTHER" id="PTHR46847:SF1">
    <property type="entry name" value="D-ALLOSE-BINDING PERIPLASMIC PROTEIN-RELATED"/>
    <property type="match status" value="1"/>
</dbReference>
<organism evidence="7 8">
    <name type="scientific">Rhodococcus jostii</name>
    <dbReference type="NCBI Taxonomy" id="132919"/>
    <lineage>
        <taxon>Bacteria</taxon>
        <taxon>Bacillati</taxon>
        <taxon>Actinomycetota</taxon>
        <taxon>Actinomycetes</taxon>
        <taxon>Mycobacteriales</taxon>
        <taxon>Nocardiaceae</taxon>
        <taxon>Rhodococcus</taxon>
    </lineage>
</organism>
<evidence type="ECO:0000313" key="8">
    <source>
        <dbReference type="Proteomes" id="UP000183407"/>
    </source>
</evidence>
<dbReference type="Proteomes" id="UP000183407">
    <property type="component" value="Unassembled WGS sequence"/>
</dbReference>
<proteinExistence type="inferred from homology"/>
<comment type="similarity">
    <text evidence="2">Belongs to the bacterial solute-binding protein 2 family.</text>
</comment>
<feature type="signal peptide" evidence="5">
    <location>
        <begin position="1"/>
        <end position="32"/>
    </location>
</feature>
<dbReference type="InterPro" id="IPR025997">
    <property type="entry name" value="SBP_2_dom"/>
</dbReference>
<dbReference type="SUPFAM" id="SSF53822">
    <property type="entry name" value="Periplasmic binding protein-like I"/>
    <property type="match status" value="1"/>
</dbReference>
<dbReference type="Gene3D" id="3.40.50.2300">
    <property type="match status" value="2"/>
</dbReference>
<evidence type="ECO:0000256" key="4">
    <source>
        <dbReference type="SAM" id="MobiDB-lite"/>
    </source>
</evidence>
<evidence type="ECO:0000256" key="3">
    <source>
        <dbReference type="ARBA" id="ARBA00022729"/>
    </source>
</evidence>
<name>A0A1H4JDB8_RHOJO</name>
<dbReference type="CDD" id="cd01536">
    <property type="entry name" value="PBP1_ABC_sugar_binding-like"/>
    <property type="match status" value="1"/>
</dbReference>
<dbReference type="AlphaFoldDB" id="A0A1H4JDB8"/>
<accession>A0A1H4JDB8</accession>
<gene>
    <name evidence="7" type="ORF">SAMN04490220_0803</name>
</gene>